<keyword evidence="4" id="KW-0720">Serine protease</keyword>
<dbReference type="InterPro" id="IPR005151">
    <property type="entry name" value="Tail-specific_protease"/>
</dbReference>
<gene>
    <name evidence="7" type="ORF">GCM10010430_24610</name>
</gene>
<dbReference type="Proteomes" id="UP001500305">
    <property type="component" value="Unassembled WGS sequence"/>
</dbReference>
<feature type="region of interest" description="Disordered" evidence="5">
    <location>
        <begin position="1"/>
        <end position="24"/>
    </location>
</feature>
<dbReference type="PANTHER" id="PTHR32060:SF30">
    <property type="entry name" value="CARBOXY-TERMINAL PROCESSING PROTEASE CTPA"/>
    <property type="match status" value="1"/>
</dbReference>
<protein>
    <submittedName>
        <fullName evidence="7">S41 family peptidase</fullName>
    </submittedName>
</protein>
<dbReference type="Gene3D" id="3.90.226.10">
    <property type="entry name" value="2-enoyl-CoA Hydratase, Chain A, domain 1"/>
    <property type="match status" value="1"/>
</dbReference>
<dbReference type="SMART" id="SM00228">
    <property type="entry name" value="PDZ"/>
    <property type="match status" value="1"/>
</dbReference>
<evidence type="ECO:0000256" key="5">
    <source>
        <dbReference type="SAM" id="MobiDB-lite"/>
    </source>
</evidence>
<dbReference type="Gene3D" id="2.30.42.10">
    <property type="match status" value="1"/>
</dbReference>
<dbReference type="InterPro" id="IPR041489">
    <property type="entry name" value="PDZ_6"/>
</dbReference>
<accession>A0ABN3DUN1</accession>
<name>A0ABN3DUN1_9ACTN</name>
<reference evidence="7 8" key="1">
    <citation type="journal article" date="2019" name="Int. J. Syst. Evol. Microbiol.">
        <title>The Global Catalogue of Microorganisms (GCM) 10K type strain sequencing project: providing services to taxonomists for standard genome sequencing and annotation.</title>
        <authorList>
            <consortium name="The Broad Institute Genomics Platform"/>
            <consortium name="The Broad Institute Genome Sequencing Center for Infectious Disease"/>
            <person name="Wu L."/>
            <person name="Ma J."/>
        </authorList>
    </citation>
    <scope>NUCLEOTIDE SEQUENCE [LARGE SCALE GENOMIC DNA]</scope>
    <source>
        <strain evidence="7 8">JCM 7356</strain>
    </source>
</reference>
<sequence length="390" mass="39949">MPFRGRSAFGRRGGPVRLDSGAMARTPSGVRQGATLTLVFGAVLLAGAATGAWGEPPGPPRPASMDTARRAVDLTPQQAEQFAATGGDPWAAYYSPEAYRDFVQGRYPGVGLTVGRLPDGGTAVSQVQPSGPAERAGIAAGDRLLSVDGVPTDRLPVTEVVARLRGRGRGGRGAGSAVALGVQRPGGPVRQLALRRQLLAAQEVAVERPRPGVVRVAVRGFTDGVAEQVRAAVQGARGVVLDLRGNSGGLVEEAARTASVFLDGGQVGWYESRGERHELTAARGGDTATPLVVLVDGGTMSAAELLAGALQDRCRAVLVGFRTFGKGTVQQPSRLADGSVLELTVGRYHTPAGRTPDGTGLTPDVPLPAGGTPQDALALADTVLSGLGRG</sequence>
<evidence type="ECO:0000256" key="1">
    <source>
        <dbReference type="ARBA" id="ARBA00009179"/>
    </source>
</evidence>
<comment type="caution">
    <text evidence="7">The sequence shown here is derived from an EMBL/GenBank/DDBJ whole genome shotgun (WGS) entry which is preliminary data.</text>
</comment>
<keyword evidence="2" id="KW-0645">Protease</keyword>
<dbReference type="PROSITE" id="PS50106">
    <property type="entry name" value="PDZ"/>
    <property type="match status" value="1"/>
</dbReference>
<dbReference type="InterPro" id="IPR036034">
    <property type="entry name" value="PDZ_sf"/>
</dbReference>
<comment type="similarity">
    <text evidence="1">Belongs to the peptidase S41A family.</text>
</comment>
<dbReference type="Pfam" id="PF17820">
    <property type="entry name" value="PDZ_6"/>
    <property type="match status" value="1"/>
</dbReference>
<keyword evidence="8" id="KW-1185">Reference proteome</keyword>
<dbReference type="InterPro" id="IPR004447">
    <property type="entry name" value="Peptidase_S41A"/>
</dbReference>
<evidence type="ECO:0000313" key="7">
    <source>
        <dbReference type="EMBL" id="GAA2242094.1"/>
    </source>
</evidence>
<dbReference type="InterPro" id="IPR001478">
    <property type="entry name" value="PDZ"/>
</dbReference>
<dbReference type="SUPFAM" id="SSF52096">
    <property type="entry name" value="ClpP/crotonase"/>
    <property type="match status" value="1"/>
</dbReference>
<organism evidence="7 8">
    <name type="scientific">Kitasatospora cystarginea</name>
    <dbReference type="NCBI Taxonomy" id="58350"/>
    <lineage>
        <taxon>Bacteria</taxon>
        <taxon>Bacillati</taxon>
        <taxon>Actinomycetota</taxon>
        <taxon>Actinomycetes</taxon>
        <taxon>Kitasatosporales</taxon>
        <taxon>Streptomycetaceae</taxon>
        <taxon>Kitasatospora</taxon>
    </lineage>
</organism>
<evidence type="ECO:0000256" key="3">
    <source>
        <dbReference type="ARBA" id="ARBA00022801"/>
    </source>
</evidence>
<dbReference type="EMBL" id="BAAATR010000008">
    <property type="protein sequence ID" value="GAA2242094.1"/>
    <property type="molecule type" value="Genomic_DNA"/>
</dbReference>
<dbReference type="CDD" id="cd07560">
    <property type="entry name" value="Peptidase_S41_CPP"/>
    <property type="match status" value="1"/>
</dbReference>
<dbReference type="InterPro" id="IPR029045">
    <property type="entry name" value="ClpP/crotonase-like_dom_sf"/>
</dbReference>
<evidence type="ECO:0000256" key="4">
    <source>
        <dbReference type="ARBA" id="ARBA00022825"/>
    </source>
</evidence>
<feature type="compositionally biased region" description="Low complexity" evidence="5">
    <location>
        <begin position="1"/>
        <end position="10"/>
    </location>
</feature>
<dbReference type="SMART" id="SM00245">
    <property type="entry name" value="TSPc"/>
    <property type="match status" value="1"/>
</dbReference>
<keyword evidence="3" id="KW-0378">Hydrolase</keyword>
<proteinExistence type="inferred from homology"/>
<feature type="domain" description="PDZ" evidence="6">
    <location>
        <begin position="104"/>
        <end position="165"/>
    </location>
</feature>
<dbReference type="Gene3D" id="3.30.750.44">
    <property type="match status" value="1"/>
</dbReference>
<dbReference type="Pfam" id="PF03572">
    <property type="entry name" value="Peptidase_S41"/>
    <property type="match status" value="1"/>
</dbReference>
<evidence type="ECO:0000313" key="8">
    <source>
        <dbReference type="Proteomes" id="UP001500305"/>
    </source>
</evidence>
<dbReference type="SUPFAM" id="SSF50156">
    <property type="entry name" value="PDZ domain-like"/>
    <property type="match status" value="1"/>
</dbReference>
<evidence type="ECO:0000259" key="6">
    <source>
        <dbReference type="PROSITE" id="PS50106"/>
    </source>
</evidence>
<evidence type="ECO:0000256" key="2">
    <source>
        <dbReference type="ARBA" id="ARBA00022670"/>
    </source>
</evidence>
<dbReference type="PANTHER" id="PTHR32060">
    <property type="entry name" value="TAIL-SPECIFIC PROTEASE"/>
    <property type="match status" value="1"/>
</dbReference>